<reference evidence="3 4" key="1">
    <citation type="submission" date="2014-02" db="EMBL/GenBank/DDBJ databases">
        <authorList>
            <person name="Sears C."/>
            <person name="Carroll K."/>
            <person name="Sack B.R."/>
            <person name="Qadri F."/>
            <person name="Myers L.L."/>
            <person name="Chung G.-T."/>
            <person name="Escheverria P."/>
            <person name="Fraser C.M."/>
            <person name="Sadzewicz L."/>
            <person name="Shefchek K.A."/>
            <person name="Tallon L."/>
            <person name="Das S.P."/>
            <person name="Daugherty S."/>
            <person name="Mongodin E.F."/>
        </authorList>
    </citation>
    <scope>NUCLEOTIDE SEQUENCE [LARGE SCALE GENOMIC DNA]</scope>
    <source>
        <strain evidence="3 4">3783N1-6</strain>
    </source>
</reference>
<keyword evidence="1" id="KW-0812">Transmembrane</keyword>
<dbReference type="PANTHER" id="PTHR43685:SF2">
    <property type="entry name" value="GLYCOSYLTRANSFERASE 2-LIKE DOMAIN-CONTAINING PROTEIN"/>
    <property type="match status" value="1"/>
</dbReference>
<dbReference type="CDD" id="cd06433">
    <property type="entry name" value="GT_2_WfgS_like"/>
    <property type="match status" value="1"/>
</dbReference>
<dbReference type="GO" id="GO:0016740">
    <property type="term" value="F:transferase activity"/>
    <property type="evidence" value="ECO:0007669"/>
    <property type="project" value="UniProtKB-KW"/>
</dbReference>
<keyword evidence="3" id="KW-0808">Transferase</keyword>
<keyword evidence="1" id="KW-0472">Membrane</keyword>
<name>A0AB73AGC1_BACFG</name>
<dbReference type="Gene3D" id="3.90.550.10">
    <property type="entry name" value="Spore Coat Polysaccharide Biosynthesis Protein SpsA, Chain A"/>
    <property type="match status" value="1"/>
</dbReference>
<dbReference type="EMBL" id="JGEU01000044">
    <property type="protein sequence ID" value="EYB08206.1"/>
    <property type="molecule type" value="Genomic_DNA"/>
</dbReference>
<dbReference type="SUPFAM" id="SSF53448">
    <property type="entry name" value="Nucleotide-diphospho-sugar transferases"/>
    <property type="match status" value="1"/>
</dbReference>
<feature type="transmembrane region" description="Helical" evidence="1">
    <location>
        <begin position="222"/>
        <end position="238"/>
    </location>
</feature>
<comment type="caution">
    <text evidence="3">The sequence shown here is derived from an EMBL/GenBank/DDBJ whole genome shotgun (WGS) entry which is preliminary data.</text>
</comment>
<evidence type="ECO:0000313" key="3">
    <source>
        <dbReference type="EMBL" id="EYB08206.1"/>
    </source>
</evidence>
<keyword evidence="1" id="KW-1133">Transmembrane helix</keyword>
<evidence type="ECO:0000256" key="1">
    <source>
        <dbReference type="SAM" id="Phobius"/>
    </source>
</evidence>
<protein>
    <submittedName>
        <fullName evidence="3">Glycosyl transferase 2 family protein</fullName>
    </submittedName>
</protein>
<dbReference type="RefSeq" id="WP_032592177.1">
    <property type="nucleotide sequence ID" value="NZ_JGEU01000044.1"/>
</dbReference>
<evidence type="ECO:0000259" key="2">
    <source>
        <dbReference type="Pfam" id="PF00535"/>
    </source>
</evidence>
<gene>
    <name evidence="3" type="ORF">M119_3943</name>
</gene>
<dbReference type="AlphaFoldDB" id="A0AB73AGC1"/>
<organism evidence="3 4">
    <name type="scientific">Bacteroides fragilis str. 3783N1-6</name>
    <dbReference type="NCBI Taxonomy" id="1339310"/>
    <lineage>
        <taxon>Bacteria</taxon>
        <taxon>Pseudomonadati</taxon>
        <taxon>Bacteroidota</taxon>
        <taxon>Bacteroidia</taxon>
        <taxon>Bacteroidales</taxon>
        <taxon>Bacteroidaceae</taxon>
        <taxon>Bacteroides</taxon>
    </lineage>
</organism>
<feature type="domain" description="Glycosyltransferase 2-like" evidence="2">
    <location>
        <begin position="6"/>
        <end position="95"/>
    </location>
</feature>
<evidence type="ECO:0000313" key="4">
    <source>
        <dbReference type="Proteomes" id="UP000021175"/>
    </source>
</evidence>
<accession>A0AB73AGC1</accession>
<proteinExistence type="predicted"/>
<dbReference type="PANTHER" id="PTHR43685">
    <property type="entry name" value="GLYCOSYLTRANSFERASE"/>
    <property type="match status" value="1"/>
</dbReference>
<dbReference type="Pfam" id="PF00535">
    <property type="entry name" value="Glycos_transf_2"/>
    <property type="match status" value="1"/>
</dbReference>
<sequence length="242" mass="28108">MCPKVSIITVVYNDVHNISRTVESIIGQSYSNLEYIVIDGDSVDGTKDVVKTYLSSIDVYISEDDNGIYDAMNKGVSLSSGDWILFMNSGDVFYNGDVVSNIFCASIPLASSLIYGDTIFRYDEKDVLTTYNSKKYKKNSLYKYMPSCHQSIFCRREYLQRLQFDTRYHIAADFDFFYRLHKINSNYFYVPIIISIYDASQGLSSRNKLRCYKEIMKIKEPYYLYLLLVLLAYVKYIVKKCL</sequence>
<dbReference type="Proteomes" id="UP000021175">
    <property type="component" value="Unassembled WGS sequence"/>
</dbReference>
<dbReference type="InterPro" id="IPR050834">
    <property type="entry name" value="Glycosyltransf_2"/>
</dbReference>
<dbReference type="InterPro" id="IPR001173">
    <property type="entry name" value="Glyco_trans_2-like"/>
</dbReference>
<dbReference type="InterPro" id="IPR029044">
    <property type="entry name" value="Nucleotide-diphossugar_trans"/>
</dbReference>